<dbReference type="InterPro" id="IPR036383">
    <property type="entry name" value="TSP1_rpt_sf"/>
</dbReference>
<evidence type="ECO:0000256" key="2">
    <source>
        <dbReference type="ARBA" id="ARBA00022525"/>
    </source>
</evidence>
<dbReference type="GO" id="GO:0005576">
    <property type="term" value="C:extracellular region"/>
    <property type="evidence" value="ECO:0007669"/>
    <property type="project" value="UniProtKB-SubCell"/>
</dbReference>
<dbReference type="PANTHER" id="PTHR13723:SF200">
    <property type="entry name" value="ADAM METALLOPEPTIDASE WITH THROMBOSPONDIN TYPE 1 MOTIF B, ISOFORM B"/>
    <property type="match status" value="1"/>
</dbReference>
<dbReference type="GO" id="GO:0004222">
    <property type="term" value="F:metalloendopeptidase activity"/>
    <property type="evidence" value="ECO:0007669"/>
    <property type="project" value="TreeGrafter"/>
</dbReference>
<dbReference type="GO" id="GO:0031012">
    <property type="term" value="C:extracellular matrix"/>
    <property type="evidence" value="ECO:0007669"/>
    <property type="project" value="TreeGrafter"/>
</dbReference>
<dbReference type="InterPro" id="IPR000884">
    <property type="entry name" value="TSP1_rpt"/>
</dbReference>
<comment type="subcellular location">
    <subcellularLocation>
        <location evidence="1">Secreted</location>
    </subcellularLocation>
</comment>
<dbReference type="FunFam" id="2.20.100.10:FF:000001">
    <property type="entry name" value="semaphorin-5A isoform X1"/>
    <property type="match status" value="1"/>
</dbReference>
<dbReference type="GO" id="GO:0006508">
    <property type="term" value="P:proteolysis"/>
    <property type="evidence" value="ECO:0007669"/>
    <property type="project" value="TreeGrafter"/>
</dbReference>
<keyword evidence="2" id="KW-0964">Secreted</keyword>
<dbReference type="GO" id="GO:0030198">
    <property type="term" value="P:extracellular matrix organization"/>
    <property type="evidence" value="ECO:0007669"/>
    <property type="project" value="TreeGrafter"/>
</dbReference>
<evidence type="ECO:0000256" key="4">
    <source>
        <dbReference type="SAM" id="SignalP"/>
    </source>
</evidence>
<evidence type="ECO:0000313" key="5">
    <source>
        <dbReference type="EMBL" id="KAK2179984.1"/>
    </source>
</evidence>
<reference evidence="5" key="1">
    <citation type="journal article" date="2023" name="Mol. Biol. Evol.">
        <title>Third-Generation Sequencing Reveals the Adaptive Role of the Epigenome in Three Deep-Sea Polychaetes.</title>
        <authorList>
            <person name="Perez M."/>
            <person name="Aroh O."/>
            <person name="Sun Y."/>
            <person name="Lan Y."/>
            <person name="Juniper S.K."/>
            <person name="Young C.R."/>
            <person name="Angers B."/>
            <person name="Qian P.Y."/>
        </authorList>
    </citation>
    <scope>NUCLEOTIDE SEQUENCE</scope>
    <source>
        <strain evidence="5">R07B-5</strain>
    </source>
</reference>
<protein>
    <submittedName>
        <fullName evidence="5">Uncharacterized protein</fullName>
    </submittedName>
</protein>
<evidence type="ECO:0000313" key="6">
    <source>
        <dbReference type="Proteomes" id="UP001209878"/>
    </source>
</evidence>
<comment type="caution">
    <text evidence="5">The sequence shown here is derived from an EMBL/GenBank/DDBJ whole genome shotgun (WGS) entry which is preliminary data.</text>
</comment>
<feature type="chain" id="PRO_5041957703" evidence="4">
    <location>
        <begin position="18"/>
        <end position="137"/>
    </location>
</feature>
<name>A0AAD9KZ25_RIDPI</name>
<evidence type="ECO:0000256" key="3">
    <source>
        <dbReference type="ARBA" id="ARBA00023157"/>
    </source>
</evidence>
<dbReference type="Gene3D" id="2.20.100.10">
    <property type="entry name" value="Thrombospondin type-1 (TSP1) repeat"/>
    <property type="match status" value="1"/>
</dbReference>
<feature type="signal peptide" evidence="4">
    <location>
        <begin position="1"/>
        <end position="17"/>
    </location>
</feature>
<sequence length="137" mass="15846">MLARVVLLLAHALVAFTANSYRRGPRVLPGPDGQAIATPREKMAQHEWGEWTPYSPCSRTCGAGVRYRSRYCVNFSSSTKFVTMPTMCPGEEQMYELCNTQPCETDRDDFTDRQCAVYNRRRLQGRFYRWRAHRIGD</sequence>
<organism evidence="5 6">
    <name type="scientific">Ridgeia piscesae</name>
    <name type="common">Tubeworm</name>
    <dbReference type="NCBI Taxonomy" id="27915"/>
    <lineage>
        <taxon>Eukaryota</taxon>
        <taxon>Metazoa</taxon>
        <taxon>Spiralia</taxon>
        <taxon>Lophotrochozoa</taxon>
        <taxon>Annelida</taxon>
        <taxon>Polychaeta</taxon>
        <taxon>Sedentaria</taxon>
        <taxon>Canalipalpata</taxon>
        <taxon>Sabellida</taxon>
        <taxon>Siboglinidae</taxon>
        <taxon>Ridgeia</taxon>
    </lineage>
</organism>
<dbReference type="EMBL" id="JAODUO010000463">
    <property type="protein sequence ID" value="KAK2179984.1"/>
    <property type="molecule type" value="Genomic_DNA"/>
</dbReference>
<dbReference type="SUPFAM" id="SSF82895">
    <property type="entry name" value="TSP-1 type 1 repeat"/>
    <property type="match status" value="1"/>
</dbReference>
<evidence type="ECO:0000256" key="1">
    <source>
        <dbReference type="ARBA" id="ARBA00004613"/>
    </source>
</evidence>
<dbReference type="PANTHER" id="PTHR13723">
    <property type="entry name" value="ADAMTS A DISINTEGRIN AND METALLOPROTEASE WITH THROMBOSPONDIN MOTIFS PROTEASE"/>
    <property type="match status" value="1"/>
</dbReference>
<keyword evidence="6" id="KW-1185">Reference proteome</keyword>
<dbReference type="PROSITE" id="PS50092">
    <property type="entry name" value="TSP1"/>
    <property type="match status" value="1"/>
</dbReference>
<dbReference type="InterPro" id="IPR050439">
    <property type="entry name" value="ADAMTS_ADAMTS-like"/>
</dbReference>
<keyword evidence="3" id="KW-1015">Disulfide bond</keyword>
<keyword evidence="4" id="KW-0732">Signal</keyword>
<dbReference type="Pfam" id="PF00090">
    <property type="entry name" value="TSP_1"/>
    <property type="match status" value="1"/>
</dbReference>
<dbReference type="Proteomes" id="UP001209878">
    <property type="component" value="Unassembled WGS sequence"/>
</dbReference>
<gene>
    <name evidence="5" type="ORF">NP493_463g00024</name>
</gene>
<proteinExistence type="predicted"/>
<accession>A0AAD9KZ25</accession>
<dbReference type="SMART" id="SM00209">
    <property type="entry name" value="TSP1"/>
    <property type="match status" value="1"/>
</dbReference>
<dbReference type="AlphaFoldDB" id="A0AAD9KZ25"/>